<evidence type="ECO:0000313" key="2">
    <source>
        <dbReference type="Proteomes" id="UP001195483"/>
    </source>
</evidence>
<protein>
    <submittedName>
        <fullName evidence="1">Uncharacterized protein</fullName>
    </submittedName>
</protein>
<keyword evidence="2" id="KW-1185">Reference proteome</keyword>
<organism evidence="1 2">
    <name type="scientific">Potamilus streckersoni</name>
    <dbReference type="NCBI Taxonomy" id="2493646"/>
    <lineage>
        <taxon>Eukaryota</taxon>
        <taxon>Metazoa</taxon>
        <taxon>Spiralia</taxon>
        <taxon>Lophotrochozoa</taxon>
        <taxon>Mollusca</taxon>
        <taxon>Bivalvia</taxon>
        <taxon>Autobranchia</taxon>
        <taxon>Heteroconchia</taxon>
        <taxon>Palaeoheterodonta</taxon>
        <taxon>Unionida</taxon>
        <taxon>Unionoidea</taxon>
        <taxon>Unionidae</taxon>
        <taxon>Ambleminae</taxon>
        <taxon>Lampsilini</taxon>
        <taxon>Potamilus</taxon>
    </lineage>
</organism>
<evidence type="ECO:0000313" key="1">
    <source>
        <dbReference type="EMBL" id="KAK3581088.1"/>
    </source>
</evidence>
<sequence>MAEDNITMGTNVGTISIRLSAKVQSTDKTKLVEEGIRMRLWSLLSNEQTLKHCHSSGEFKECGCYRNDQHQQISSQSVNSITGCCWRNDTIVPMILDIGAKDIHASGQGKEQIKVIETCCCIACTYDHEHNRFCDKPQSVSIEIPVIPCL</sequence>
<dbReference type="Proteomes" id="UP001195483">
    <property type="component" value="Unassembled WGS sequence"/>
</dbReference>
<name>A0AAE0RWZ1_9BIVA</name>
<proteinExistence type="predicted"/>
<gene>
    <name evidence="1" type="ORF">CHS0354_033877</name>
</gene>
<reference evidence="1" key="3">
    <citation type="submission" date="2023-05" db="EMBL/GenBank/DDBJ databases">
        <authorList>
            <person name="Smith C.H."/>
        </authorList>
    </citation>
    <scope>NUCLEOTIDE SEQUENCE</scope>
    <source>
        <strain evidence="1">CHS0354</strain>
        <tissue evidence="1">Mantle</tissue>
    </source>
</reference>
<reference evidence="1" key="1">
    <citation type="journal article" date="2021" name="Genome Biol. Evol.">
        <title>A High-Quality Reference Genome for a Parasitic Bivalve with Doubly Uniparental Inheritance (Bivalvia: Unionida).</title>
        <authorList>
            <person name="Smith C.H."/>
        </authorList>
    </citation>
    <scope>NUCLEOTIDE SEQUENCE</scope>
    <source>
        <strain evidence="1">CHS0354</strain>
    </source>
</reference>
<dbReference type="EMBL" id="JAEAOA010001977">
    <property type="protein sequence ID" value="KAK3581088.1"/>
    <property type="molecule type" value="Genomic_DNA"/>
</dbReference>
<accession>A0AAE0RWZ1</accession>
<reference evidence="1" key="2">
    <citation type="journal article" date="2021" name="Genome Biol. Evol.">
        <title>Developing a high-quality reference genome for a parasitic bivalve with doubly uniparental inheritance (Bivalvia: Unionida).</title>
        <authorList>
            <person name="Smith C.H."/>
        </authorList>
    </citation>
    <scope>NUCLEOTIDE SEQUENCE</scope>
    <source>
        <strain evidence="1">CHS0354</strain>
        <tissue evidence="1">Mantle</tissue>
    </source>
</reference>
<dbReference type="AlphaFoldDB" id="A0AAE0RWZ1"/>
<comment type="caution">
    <text evidence="1">The sequence shown here is derived from an EMBL/GenBank/DDBJ whole genome shotgun (WGS) entry which is preliminary data.</text>
</comment>